<dbReference type="InterPro" id="IPR001623">
    <property type="entry name" value="DnaJ_domain"/>
</dbReference>
<keyword evidence="1" id="KW-0143">Chaperone</keyword>
<evidence type="ECO:0000256" key="1">
    <source>
        <dbReference type="ARBA" id="ARBA00023186"/>
    </source>
</evidence>
<proteinExistence type="predicted"/>
<evidence type="ECO:0000313" key="3">
    <source>
        <dbReference type="EMBL" id="MBJ7267206.1"/>
    </source>
</evidence>
<dbReference type="SMART" id="SM00271">
    <property type="entry name" value="DnaJ"/>
    <property type="match status" value="1"/>
</dbReference>
<keyword evidence="6" id="KW-1185">Reference proteome</keyword>
<dbReference type="Proteomes" id="UP000621390">
    <property type="component" value="Unassembled WGS sequence"/>
</dbReference>
<dbReference type="Proteomes" id="UP000655994">
    <property type="component" value="Unassembled WGS sequence"/>
</dbReference>
<dbReference type="InterPro" id="IPR021059">
    <property type="entry name" value="DnaJ-related_N"/>
</dbReference>
<sequence>MKEDIEILTQILAENLNTQPHWTELELIERLQSQPYEFFDKGALRDPLTLFQTHFLLFHCLYKLRERWREQKKYELFIHTLNIECQPWHKGTSALSENDPLAEYYLDLNQLSSTSGADVESMLDDFWQRMGHSSVTVDMPVAEAWQLMEVEPPASRALIKKQYRKLVHKYHPDKGGSVAKMQKIQKAYRCITGVIKEEQSSHP</sequence>
<dbReference type="InterPro" id="IPR036869">
    <property type="entry name" value="J_dom_sf"/>
</dbReference>
<name>A0A8I1GBR9_9GAMM</name>
<evidence type="ECO:0000259" key="2">
    <source>
        <dbReference type="PROSITE" id="PS50076"/>
    </source>
</evidence>
<gene>
    <name evidence="3" type="ORF">JHC10_09685</name>
    <name evidence="4" type="ORF">JHC11_05895</name>
</gene>
<dbReference type="Pfam" id="PF12339">
    <property type="entry name" value="DNAJ_related"/>
    <property type="match status" value="1"/>
</dbReference>
<dbReference type="AlphaFoldDB" id="A0A8I1GBR9"/>
<dbReference type="SUPFAM" id="SSF46565">
    <property type="entry name" value="Chaperone J-domain"/>
    <property type="match status" value="1"/>
</dbReference>
<reference evidence="4 6" key="1">
    <citation type="submission" date="2020-09" db="EMBL/GenBank/DDBJ databases">
        <title>Draft Genomes of Bacterial Isolates from North Pond Shallow Sediments.</title>
        <authorList>
            <person name="Kiel Reese B."/>
            <person name="Mullis M."/>
            <person name="Weisend R.E."/>
        </authorList>
    </citation>
    <scope>NUCLEOTIDE SEQUENCE</scope>
    <source>
        <strain evidence="4">KJE-2</strain>
        <strain evidence="3 6">KJE-3</strain>
    </source>
</reference>
<dbReference type="CDD" id="cd06257">
    <property type="entry name" value="DnaJ"/>
    <property type="match status" value="1"/>
</dbReference>
<evidence type="ECO:0000313" key="6">
    <source>
        <dbReference type="Proteomes" id="UP000655994"/>
    </source>
</evidence>
<dbReference type="Pfam" id="PF00226">
    <property type="entry name" value="DnaJ"/>
    <property type="match status" value="1"/>
</dbReference>
<accession>A0A8I1GBR9</accession>
<protein>
    <submittedName>
        <fullName evidence="4">DnaJ domain-containing protein</fullName>
    </submittedName>
</protein>
<organism evidence="4 5">
    <name type="scientific">Idiomarina abyssalis</name>
    <dbReference type="NCBI Taxonomy" id="86102"/>
    <lineage>
        <taxon>Bacteria</taxon>
        <taxon>Pseudomonadati</taxon>
        <taxon>Pseudomonadota</taxon>
        <taxon>Gammaproteobacteria</taxon>
        <taxon>Alteromonadales</taxon>
        <taxon>Idiomarinaceae</taxon>
        <taxon>Idiomarina</taxon>
    </lineage>
</organism>
<dbReference type="Gene3D" id="1.10.287.110">
    <property type="entry name" value="DnaJ domain"/>
    <property type="match status" value="1"/>
</dbReference>
<feature type="domain" description="J" evidence="2">
    <location>
        <begin position="143"/>
        <end position="203"/>
    </location>
</feature>
<evidence type="ECO:0000313" key="5">
    <source>
        <dbReference type="Proteomes" id="UP000621390"/>
    </source>
</evidence>
<dbReference type="EMBL" id="JAEMOP010000002">
    <property type="protein sequence ID" value="MBJ7315521.1"/>
    <property type="molecule type" value="Genomic_DNA"/>
</dbReference>
<dbReference type="EMBL" id="JAEMOS010000029">
    <property type="protein sequence ID" value="MBJ7267206.1"/>
    <property type="molecule type" value="Genomic_DNA"/>
</dbReference>
<dbReference type="PROSITE" id="PS50076">
    <property type="entry name" value="DNAJ_2"/>
    <property type="match status" value="1"/>
</dbReference>
<dbReference type="OrthoDB" id="581986at2"/>
<dbReference type="RefSeq" id="WP_054488386.1">
    <property type="nucleotide sequence ID" value="NZ_CAXBHZ010000001.1"/>
</dbReference>
<evidence type="ECO:0000313" key="4">
    <source>
        <dbReference type="EMBL" id="MBJ7315521.1"/>
    </source>
</evidence>
<comment type="caution">
    <text evidence="4">The sequence shown here is derived from an EMBL/GenBank/DDBJ whole genome shotgun (WGS) entry which is preliminary data.</text>
</comment>